<name>A0A329SRS2_9STRA</name>
<accession>A0A329SRS2</accession>
<dbReference type="EMBL" id="MJFZ01000088">
    <property type="protein sequence ID" value="RAW38438.1"/>
    <property type="molecule type" value="Genomic_DNA"/>
</dbReference>
<comment type="caution">
    <text evidence="2">The sequence shown here is derived from an EMBL/GenBank/DDBJ whole genome shotgun (WGS) entry which is preliminary data.</text>
</comment>
<keyword evidence="3" id="KW-1185">Reference proteome</keyword>
<dbReference type="EMBL" id="RCMG01000794">
    <property type="protein sequence ID" value="KAG2847234.1"/>
    <property type="molecule type" value="Genomic_DNA"/>
</dbReference>
<gene>
    <name evidence="2" type="ORF">PC110_g5303</name>
    <name evidence="1" type="ORF">PC113_g17817</name>
</gene>
<dbReference type="VEuPathDB" id="FungiDB:PC110_g5303"/>
<evidence type="ECO:0000313" key="1">
    <source>
        <dbReference type="EMBL" id="KAG2847234.1"/>
    </source>
</evidence>
<dbReference type="AlphaFoldDB" id="A0A329SRS2"/>
<dbReference type="Proteomes" id="UP000735874">
    <property type="component" value="Unassembled WGS sequence"/>
</dbReference>
<organism evidence="2 3">
    <name type="scientific">Phytophthora cactorum</name>
    <dbReference type="NCBI Taxonomy" id="29920"/>
    <lineage>
        <taxon>Eukaryota</taxon>
        <taxon>Sar</taxon>
        <taxon>Stramenopiles</taxon>
        <taxon>Oomycota</taxon>
        <taxon>Peronosporomycetes</taxon>
        <taxon>Peronosporales</taxon>
        <taxon>Peronosporaceae</taxon>
        <taxon>Phytophthora</taxon>
    </lineage>
</organism>
<evidence type="ECO:0000313" key="3">
    <source>
        <dbReference type="Proteomes" id="UP000251314"/>
    </source>
</evidence>
<sequence length="155" mass="18126">MLQHRLSLRLERHLHRLPRWHRLMKQKMTASIIFAALSEKLGAEVYLMEHPLAMLRHLHLTYNVKGSASIGAAKSEYMGLYLDGDDSMVEHIKMTRRVLDELQEQHVIVSDEVKRQNFVQSQRLAWNGFVGVIEACVTFEAMLQRYQAEAIRREQ</sequence>
<reference evidence="1" key="2">
    <citation type="submission" date="2018-10" db="EMBL/GenBank/DDBJ databases">
        <title>Effector identification in a new, highly contiguous assembly of the strawberry crown rot pathogen Phytophthora cactorum.</title>
        <authorList>
            <person name="Armitage A.D."/>
            <person name="Nellist C.F."/>
            <person name="Bates H."/>
            <person name="Vickerstaff R.J."/>
            <person name="Harrison R.J."/>
        </authorList>
    </citation>
    <scope>NUCLEOTIDE SEQUENCE</scope>
    <source>
        <strain evidence="1">15-7</strain>
    </source>
</reference>
<protein>
    <submittedName>
        <fullName evidence="2">Uncharacterized protein</fullName>
    </submittedName>
</protein>
<evidence type="ECO:0000313" key="2">
    <source>
        <dbReference type="EMBL" id="RAW38438.1"/>
    </source>
</evidence>
<reference evidence="2 3" key="1">
    <citation type="submission" date="2018-01" db="EMBL/GenBank/DDBJ databases">
        <title>Draft genome of the strawberry crown rot pathogen Phytophthora cactorum.</title>
        <authorList>
            <person name="Armitage A.D."/>
            <person name="Lysoe E."/>
            <person name="Nellist C.F."/>
            <person name="Harrison R.J."/>
            <person name="Brurberg M.B."/>
        </authorList>
    </citation>
    <scope>NUCLEOTIDE SEQUENCE [LARGE SCALE GENOMIC DNA]</scope>
    <source>
        <strain evidence="2 3">10300</strain>
    </source>
</reference>
<proteinExistence type="predicted"/>
<dbReference type="OrthoDB" id="114941at2759"/>
<dbReference type="Proteomes" id="UP000251314">
    <property type="component" value="Unassembled WGS sequence"/>
</dbReference>